<dbReference type="EMBL" id="OKRB01000086">
    <property type="protein sequence ID" value="SPE20817.1"/>
    <property type="molecule type" value="Genomic_DNA"/>
</dbReference>
<sequence length="65" mass="7149">MLSIRGIAEAIFAANSAPMAVFRIESLGTGITWPANQNRRVPYEPLETKQITLSKKIGSCIKKCQ</sequence>
<protein>
    <submittedName>
        <fullName evidence="1">Uncharacterized protein</fullName>
    </submittedName>
</protein>
<gene>
    <name evidence="1" type="ORF">SBA5_30022</name>
</gene>
<evidence type="ECO:0000313" key="1">
    <source>
        <dbReference type="EMBL" id="SPE20817.1"/>
    </source>
</evidence>
<dbReference type="AlphaFoldDB" id="A0A2N9LC02"/>
<accession>A0A2N9LC02</accession>
<organism evidence="1 2">
    <name type="scientific">Candidatus Sulfuritelmatomonas gaucii</name>
    <dbReference type="NCBI Taxonomy" id="2043161"/>
    <lineage>
        <taxon>Bacteria</taxon>
        <taxon>Pseudomonadati</taxon>
        <taxon>Acidobacteriota</taxon>
        <taxon>Terriglobia</taxon>
        <taxon>Terriglobales</taxon>
        <taxon>Acidobacteriaceae</taxon>
        <taxon>Candidatus Sulfuritelmatomonas</taxon>
    </lineage>
</organism>
<reference evidence="2" key="1">
    <citation type="submission" date="2018-02" db="EMBL/GenBank/DDBJ databases">
        <authorList>
            <person name="Hausmann B."/>
        </authorList>
    </citation>
    <scope>NUCLEOTIDE SEQUENCE [LARGE SCALE GENOMIC DNA]</scope>
    <source>
        <strain evidence="2">Peat soil MAG SbA5</strain>
    </source>
</reference>
<evidence type="ECO:0000313" key="2">
    <source>
        <dbReference type="Proteomes" id="UP000239735"/>
    </source>
</evidence>
<proteinExistence type="predicted"/>
<name>A0A2N9LC02_9BACT</name>
<dbReference type="Proteomes" id="UP000239735">
    <property type="component" value="Unassembled WGS sequence"/>
</dbReference>